<reference evidence="1 2" key="1">
    <citation type="submission" date="2021-12" db="EMBL/GenBank/DDBJ databases">
        <title>Sinirhodobacter sp. WL0062 is a bacterium isolated from seawater.</title>
        <authorList>
            <person name="Wang L."/>
            <person name="He W."/>
            <person name="Zhang D.-F."/>
        </authorList>
    </citation>
    <scope>NUCLEOTIDE SEQUENCE [LARGE SCALE GENOMIC DNA]</scope>
    <source>
        <strain evidence="1 2">WL0062</strain>
    </source>
</reference>
<dbReference type="EMBL" id="JAJUOS010000019">
    <property type="protein sequence ID" value="MCE5975184.1"/>
    <property type="molecule type" value="Genomic_DNA"/>
</dbReference>
<evidence type="ECO:0000313" key="2">
    <source>
        <dbReference type="Proteomes" id="UP001521181"/>
    </source>
</evidence>
<comment type="caution">
    <text evidence="1">The sequence shown here is derived from an EMBL/GenBank/DDBJ whole genome shotgun (WGS) entry which is preliminary data.</text>
</comment>
<accession>A0ABS8Z361</accession>
<name>A0ABS8Z361_9RHOB</name>
<dbReference type="InterPro" id="IPR021955">
    <property type="entry name" value="DUF3572"/>
</dbReference>
<gene>
    <name evidence="1" type="ORF">LZA78_17060</name>
</gene>
<proteinExistence type="predicted"/>
<sequence length="92" mass="9646">MQHESAQVLAIRTLGWLAGQDEIFGAFLAASGAAASDVRAMASDPGFLCAMLDFLMQSDAWVITCANNLGVPPEALQGARAVLGGGDQRHWT</sequence>
<dbReference type="RefSeq" id="WP_233678101.1">
    <property type="nucleotide sequence ID" value="NZ_JAJUOS010000019.1"/>
</dbReference>
<evidence type="ECO:0000313" key="1">
    <source>
        <dbReference type="EMBL" id="MCE5975184.1"/>
    </source>
</evidence>
<dbReference type="Pfam" id="PF12096">
    <property type="entry name" value="DUF3572"/>
    <property type="match status" value="1"/>
</dbReference>
<dbReference type="Proteomes" id="UP001521181">
    <property type="component" value="Unassembled WGS sequence"/>
</dbReference>
<keyword evidence="2" id="KW-1185">Reference proteome</keyword>
<protein>
    <submittedName>
        <fullName evidence="1">DUF3572 domain-containing protein</fullName>
    </submittedName>
</protein>
<organism evidence="1 2">
    <name type="scientific">Rhodobacter flavimaris</name>
    <dbReference type="NCBI Taxonomy" id="2907145"/>
    <lineage>
        <taxon>Bacteria</taxon>
        <taxon>Pseudomonadati</taxon>
        <taxon>Pseudomonadota</taxon>
        <taxon>Alphaproteobacteria</taxon>
        <taxon>Rhodobacterales</taxon>
        <taxon>Rhodobacter group</taxon>
        <taxon>Rhodobacter</taxon>
    </lineage>
</organism>